<evidence type="ECO:0000313" key="5">
    <source>
        <dbReference type="Proteomes" id="UP000219573"/>
    </source>
</evidence>
<dbReference type="RefSeq" id="WP_253250793.1">
    <property type="nucleotide sequence ID" value="NZ_OBDZ01000030.1"/>
</dbReference>
<dbReference type="SUPFAM" id="SSF52402">
    <property type="entry name" value="Adenine nucleotide alpha hydrolases-like"/>
    <property type="match status" value="1"/>
</dbReference>
<comment type="similarity">
    <text evidence="1">Belongs to the universal stress protein A family.</text>
</comment>
<name>A0A285I390_9FIRM</name>
<keyword evidence="2" id="KW-0175">Coiled coil</keyword>
<dbReference type="InterPro" id="IPR006015">
    <property type="entry name" value="Universal_stress_UspA"/>
</dbReference>
<dbReference type="PRINTS" id="PR01438">
    <property type="entry name" value="UNVRSLSTRESS"/>
</dbReference>
<evidence type="ECO:0000256" key="2">
    <source>
        <dbReference type="SAM" id="Coils"/>
    </source>
</evidence>
<dbReference type="EMBL" id="OBDZ01000030">
    <property type="protein sequence ID" value="SNY42418.1"/>
    <property type="molecule type" value="Genomic_DNA"/>
</dbReference>
<dbReference type="InterPro" id="IPR006016">
    <property type="entry name" value="UspA"/>
</dbReference>
<evidence type="ECO:0000259" key="3">
    <source>
        <dbReference type="Pfam" id="PF00582"/>
    </source>
</evidence>
<dbReference type="InterPro" id="IPR014729">
    <property type="entry name" value="Rossmann-like_a/b/a_fold"/>
</dbReference>
<dbReference type="AlphaFoldDB" id="A0A285I390"/>
<keyword evidence="5" id="KW-1185">Reference proteome</keyword>
<evidence type="ECO:0000313" key="4">
    <source>
        <dbReference type="EMBL" id="SNY42418.1"/>
    </source>
</evidence>
<dbReference type="CDD" id="cd00293">
    <property type="entry name" value="USP-like"/>
    <property type="match status" value="1"/>
</dbReference>
<feature type="domain" description="UspA" evidence="3">
    <location>
        <begin position="2"/>
        <end position="149"/>
    </location>
</feature>
<dbReference type="Gene3D" id="3.40.50.620">
    <property type="entry name" value="HUPs"/>
    <property type="match status" value="1"/>
</dbReference>
<proteinExistence type="inferred from homology"/>
<dbReference type="PANTHER" id="PTHR46268">
    <property type="entry name" value="STRESS RESPONSE PROTEIN NHAX"/>
    <property type="match status" value="1"/>
</dbReference>
<evidence type="ECO:0000256" key="1">
    <source>
        <dbReference type="ARBA" id="ARBA00008791"/>
    </source>
</evidence>
<accession>A0A285I390</accession>
<organism evidence="4 5">
    <name type="scientific">Orenia metallireducens</name>
    <dbReference type="NCBI Taxonomy" id="1413210"/>
    <lineage>
        <taxon>Bacteria</taxon>
        <taxon>Bacillati</taxon>
        <taxon>Bacillota</taxon>
        <taxon>Clostridia</taxon>
        <taxon>Halanaerobiales</taxon>
        <taxon>Halobacteroidaceae</taxon>
        <taxon>Orenia</taxon>
    </lineage>
</organism>
<protein>
    <submittedName>
        <fullName evidence="4">Nucleotide-binding universal stress protein, UspA family</fullName>
    </submittedName>
</protein>
<dbReference type="Pfam" id="PF00582">
    <property type="entry name" value="Usp"/>
    <property type="match status" value="1"/>
</dbReference>
<dbReference type="PANTHER" id="PTHR46268:SF6">
    <property type="entry name" value="UNIVERSAL STRESS PROTEIN UP12"/>
    <property type="match status" value="1"/>
</dbReference>
<gene>
    <name evidence="4" type="ORF">SAMN06265827_13012</name>
</gene>
<sequence>MKILVAINGSDSCSKVAQKAQEMALLCKGEVTFLTILTPEQKLITSLEEYNKENELMEKRKQATKKALETCSMVYGQCELTLGKQGLQTKRIVKEGNYPAQDICQYAKENEFDLIVVADKENSSMKNILLGSTTEKIVRHSKISVLVVK</sequence>
<dbReference type="Proteomes" id="UP000219573">
    <property type="component" value="Unassembled WGS sequence"/>
</dbReference>
<feature type="coiled-coil region" evidence="2">
    <location>
        <begin position="40"/>
        <end position="67"/>
    </location>
</feature>
<reference evidence="5" key="1">
    <citation type="submission" date="2017-09" db="EMBL/GenBank/DDBJ databases">
        <authorList>
            <person name="Varghese N."/>
            <person name="Submissions S."/>
        </authorList>
    </citation>
    <scope>NUCLEOTIDE SEQUENCE [LARGE SCALE GENOMIC DNA]</scope>
    <source>
        <strain evidence="5">MSL47</strain>
    </source>
</reference>